<name>A0A7G9QTN8_9GAMM</name>
<accession>A0A7G9QTN8</accession>
<keyword evidence="4 6" id="KW-0808">Transferase</keyword>
<evidence type="ECO:0000256" key="1">
    <source>
        <dbReference type="ARBA" id="ARBA00022475"/>
    </source>
</evidence>
<evidence type="ECO:0000256" key="3">
    <source>
        <dbReference type="ARBA" id="ARBA00022676"/>
    </source>
</evidence>
<dbReference type="RefSeq" id="WP_187570477.1">
    <property type="nucleotide sequence ID" value="NZ_CP060711.1"/>
</dbReference>
<proteinExistence type="predicted"/>
<dbReference type="GO" id="GO:0008417">
    <property type="term" value="F:fucosyltransferase activity"/>
    <property type="evidence" value="ECO:0007669"/>
    <property type="project" value="InterPro"/>
</dbReference>
<evidence type="ECO:0000256" key="4">
    <source>
        <dbReference type="ARBA" id="ARBA00022679"/>
    </source>
</evidence>
<dbReference type="EMBL" id="CP060711">
    <property type="protein sequence ID" value="QNN46713.1"/>
    <property type="molecule type" value="Genomic_DNA"/>
</dbReference>
<evidence type="ECO:0000256" key="2">
    <source>
        <dbReference type="ARBA" id="ARBA00022519"/>
    </source>
</evidence>
<evidence type="ECO:0000313" key="7">
    <source>
        <dbReference type="Proteomes" id="UP000515977"/>
    </source>
</evidence>
<sequence length="481" mass="52604">MNTRYNAADHERARELAATIREAVEYLARGADLPDLRRLIGEALDAVNTCLPEQPTLHGAADSLRGLLGGPLPGGSALAALQRYEQALAVALATTVVTVPSEPAPTLPVSKLLHLVVDDKFIDMAIRDFEQADPGRHEWVVLNGRQPFKYIKDARVRCVDMDGFAQIAAHAAGVVCHTMERRHLAALAVVPNHCCVTWIGWGYDYYGLIRDAFPDGLLMPLTTRLAEQLATRGLVSATQDFAHPYPRATMEEQAALARVDIFSPVLPSEFDIVRRCVPGFRARYLRWNYGNAENDLSLPGATLDQHAPNILVGNSATATNNHLELFDYLHDHVDLAGRQLIVPLSYGDGAYRAAILQDGRDKFGDRFVPLVDFMPRERYIALLRSCGHVMMNHVRQQAFGNLIISGLLGAKLHVNPSSPLHPWLHEQGVPVEAIGGGDLTPLSATARRAQADVFMGMIGRELQLARTKALIGAATGARHSA</sequence>
<keyword evidence="2" id="KW-0997">Cell inner membrane</keyword>
<dbReference type="AlphaFoldDB" id="A0A7G9QTN8"/>
<reference evidence="6 7" key="1">
    <citation type="submission" date="2020-08" db="EMBL/GenBank/DDBJ databases">
        <title>Genome sequence of Thermomonas brevis KACC 16975T.</title>
        <authorList>
            <person name="Hyun D.-W."/>
            <person name="Bae J.-W."/>
        </authorList>
    </citation>
    <scope>NUCLEOTIDE SEQUENCE [LARGE SCALE GENOMIC DNA]</scope>
    <source>
        <strain evidence="6 7">KACC 16975</strain>
    </source>
</reference>
<dbReference type="InterPro" id="IPR009993">
    <property type="entry name" value="WecF"/>
</dbReference>
<gene>
    <name evidence="6" type="ORF">H9L17_00515</name>
</gene>
<dbReference type="Pfam" id="PF07429">
    <property type="entry name" value="Glyco_transf_56"/>
    <property type="match status" value="1"/>
</dbReference>
<dbReference type="Proteomes" id="UP000515977">
    <property type="component" value="Chromosome"/>
</dbReference>
<keyword evidence="5" id="KW-0472">Membrane</keyword>
<keyword evidence="3 6" id="KW-0328">Glycosyltransferase</keyword>
<organism evidence="6 7">
    <name type="scientific">Thermomonas brevis</name>
    <dbReference type="NCBI Taxonomy" id="215691"/>
    <lineage>
        <taxon>Bacteria</taxon>
        <taxon>Pseudomonadati</taxon>
        <taxon>Pseudomonadota</taxon>
        <taxon>Gammaproteobacteria</taxon>
        <taxon>Lysobacterales</taxon>
        <taxon>Lysobacteraceae</taxon>
        <taxon>Thermomonas</taxon>
    </lineage>
</organism>
<keyword evidence="7" id="KW-1185">Reference proteome</keyword>
<dbReference type="GO" id="GO:0102031">
    <property type="term" value="F:4-acetamido-4,6-dideoxy-D-galactose transferase activity"/>
    <property type="evidence" value="ECO:0007669"/>
    <property type="project" value="UniProtKB-EC"/>
</dbReference>
<keyword evidence="1" id="KW-1003">Cell membrane</keyword>
<dbReference type="GO" id="GO:0009246">
    <property type="term" value="P:enterobacterial common antigen biosynthetic process"/>
    <property type="evidence" value="ECO:0007669"/>
    <property type="project" value="InterPro"/>
</dbReference>
<protein>
    <submittedName>
        <fullName evidence="6">TDP-N-acetylfucosamine:lipid II N-acetylfucosaminyltransferase</fullName>
        <ecNumber evidence="6">2.4.1.325</ecNumber>
    </submittedName>
</protein>
<dbReference type="KEGG" id="tbv:H9L17_00515"/>
<evidence type="ECO:0000313" key="6">
    <source>
        <dbReference type="EMBL" id="QNN46713.1"/>
    </source>
</evidence>
<dbReference type="EC" id="2.4.1.325" evidence="6"/>
<evidence type="ECO:0000256" key="5">
    <source>
        <dbReference type="ARBA" id="ARBA00023136"/>
    </source>
</evidence>